<reference evidence="1 2" key="1">
    <citation type="submission" date="2020-07" db="EMBL/GenBank/DDBJ databases">
        <title>Sequencing the genomes of 1000 actinobacteria strains.</title>
        <authorList>
            <person name="Klenk H.-P."/>
        </authorList>
    </citation>
    <scope>NUCLEOTIDE SEQUENCE [LARGE SCALE GENOMIC DNA]</scope>
    <source>
        <strain evidence="1 2">DSM 43461</strain>
    </source>
</reference>
<comment type="caution">
    <text evidence="1">The sequence shown here is derived from an EMBL/GenBank/DDBJ whole genome shotgun (WGS) entry which is preliminary data.</text>
</comment>
<dbReference type="RefSeq" id="WP_179835632.1">
    <property type="nucleotide sequence ID" value="NZ_BMRD01000010.1"/>
</dbReference>
<dbReference type="EMBL" id="JACCBT010000001">
    <property type="protein sequence ID" value="NYE14816.1"/>
    <property type="molecule type" value="Genomic_DNA"/>
</dbReference>
<dbReference type="Proteomes" id="UP000591272">
    <property type="component" value="Unassembled WGS sequence"/>
</dbReference>
<proteinExistence type="predicted"/>
<evidence type="ECO:0000313" key="2">
    <source>
        <dbReference type="Proteomes" id="UP000591272"/>
    </source>
</evidence>
<protein>
    <submittedName>
        <fullName evidence="1">Uncharacterized protein</fullName>
    </submittedName>
</protein>
<name>A0A7Y9GEC2_9ACTN</name>
<keyword evidence="2" id="KW-1185">Reference proteome</keyword>
<organism evidence="1 2">
    <name type="scientific">Actinomadura citrea</name>
    <dbReference type="NCBI Taxonomy" id="46158"/>
    <lineage>
        <taxon>Bacteria</taxon>
        <taxon>Bacillati</taxon>
        <taxon>Actinomycetota</taxon>
        <taxon>Actinomycetes</taxon>
        <taxon>Streptosporangiales</taxon>
        <taxon>Thermomonosporaceae</taxon>
        <taxon>Actinomadura</taxon>
    </lineage>
</organism>
<accession>A0A7Y9GEC2</accession>
<dbReference type="AlphaFoldDB" id="A0A7Y9GEC2"/>
<sequence length="203" mass="22878">MSLKAIAADVALIQGLLDLGAALPYADELEEALRNLGWPGWRDHENCWPHGDHKRSHRVLLDLGGGRILHTSIQDDQVTDLCLIFAVFWPPFGREHHEPAPADGTADPHDDYFGPAFVRHPRARRAAFNMTFERFSQLIGMEIGTPLAERPSLYDWRRLAWTHHSCLISLIQCDDNLTLGEYDSAQISFVPWAPGDPIEPIEP</sequence>
<gene>
    <name evidence="1" type="ORF">BJ999_005112</name>
</gene>
<evidence type="ECO:0000313" key="1">
    <source>
        <dbReference type="EMBL" id="NYE14816.1"/>
    </source>
</evidence>